<name>A0A085MMP4_9BILA</name>
<organism evidence="2 4">
    <name type="scientific">Trichuris suis</name>
    <name type="common">pig whipworm</name>
    <dbReference type="NCBI Taxonomy" id="68888"/>
    <lineage>
        <taxon>Eukaryota</taxon>
        <taxon>Metazoa</taxon>
        <taxon>Ecdysozoa</taxon>
        <taxon>Nematoda</taxon>
        <taxon>Enoplea</taxon>
        <taxon>Dorylaimia</taxon>
        <taxon>Trichinellida</taxon>
        <taxon>Trichuridae</taxon>
        <taxon>Trichuris</taxon>
    </lineage>
</organism>
<feature type="region of interest" description="Disordered" evidence="1">
    <location>
        <begin position="54"/>
        <end position="108"/>
    </location>
</feature>
<dbReference type="EMBL" id="KL363184">
    <property type="protein sequence ID" value="KFD58490.1"/>
    <property type="molecule type" value="Genomic_DNA"/>
</dbReference>
<protein>
    <submittedName>
        <fullName evidence="2">Uncharacterized protein</fullName>
    </submittedName>
</protein>
<feature type="compositionally biased region" description="Basic and acidic residues" evidence="1">
    <location>
        <begin position="1"/>
        <end position="15"/>
    </location>
</feature>
<sequence>MKPITRNEKSKEALFIRHSNSTSDDHGTDVSQFEKARATLLILKALTSVSRLLDPPAEFETGGGQNPESRNPDSRNPERSKSRTAQSPEGSKSRMGQNPEGSKSRISRKCTVKCGLASVVH</sequence>
<proteinExistence type="predicted"/>
<dbReference type="EMBL" id="KL367544">
    <property type="protein sequence ID" value="KFD65119.1"/>
    <property type="molecule type" value="Genomic_DNA"/>
</dbReference>
<gene>
    <name evidence="2" type="ORF">M513_00716</name>
    <name evidence="3" type="ORF">M514_00716</name>
</gene>
<reference evidence="2 4" key="1">
    <citation type="journal article" date="2014" name="Nat. Genet.">
        <title>Genome and transcriptome of the porcine whipworm Trichuris suis.</title>
        <authorList>
            <person name="Jex A.R."/>
            <person name="Nejsum P."/>
            <person name="Schwarz E.M."/>
            <person name="Hu L."/>
            <person name="Young N.D."/>
            <person name="Hall R.S."/>
            <person name="Korhonen P.K."/>
            <person name="Liao S."/>
            <person name="Thamsborg S."/>
            <person name="Xia J."/>
            <person name="Xu P."/>
            <person name="Wang S."/>
            <person name="Scheerlinck J.P."/>
            <person name="Hofmann A."/>
            <person name="Sternberg P.W."/>
            <person name="Wang J."/>
            <person name="Gasser R.B."/>
        </authorList>
    </citation>
    <scope>NUCLEOTIDE SEQUENCE [LARGE SCALE GENOMIC DNA]</scope>
    <source>
        <strain evidence="3">DCEP-RM93F</strain>
        <strain evidence="2">DCEP-RM93M</strain>
    </source>
</reference>
<evidence type="ECO:0000313" key="4">
    <source>
        <dbReference type="Proteomes" id="UP000030764"/>
    </source>
</evidence>
<dbReference type="Proteomes" id="UP000030764">
    <property type="component" value="Unassembled WGS sequence"/>
</dbReference>
<feature type="region of interest" description="Disordered" evidence="1">
    <location>
        <begin position="1"/>
        <end position="31"/>
    </location>
</feature>
<accession>A0A085MMP4</accession>
<keyword evidence="4" id="KW-1185">Reference proteome</keyword>
<feature type="compositionally biased region" description="Basic and acidic residues" evidence="1">
    <location>
        <begin position="70"/>
        <end position="81"/>
    </location>
</feature>
<dbReference type="Proteomes" id="UP000030758">
    <property type="component" value="Unassembled WGS sequence"/>
</dbReference>
<evidence type="ECO:0000256" key="1">
    <source>
        <dbReference type="SAM" id="MobiDB-lite"/>
    </source>
</evidence>
<dbReference type="AlphaFoldDB" id="A0A085MMP4"/>
<evidence type="ECO:0000313" key="3">
    <source>
        <dbReference type="EMBL" id="KFD65119.1"/>
    </source>
</evidence>
<evidence type="ECO:0000313" key="2">
    <source>
        <dbReference type="EMBL" id="KFD58490.1"/>
    </source>
</evidence>
<feature type="compositionally biased region" description="Polar residues" evidence="1">
    <location>
        <begin position="83"/>
        <end position="101"/>
    </location>
</feature>